<dbReference type="EMBL" id="CAJZBQ010000036">
    <property type="protein sequence ID" value="CAG9324704.1"/>
    <property type="molecule type" value="Genomic_DNA"/>
</dbReference>
<dbReference type="EC" id="2.7.7.15" evidence="1"/>
<dbReference type="Proteomes" id="UP001162131">
    <property type="component" value="Unassembled WGS sequence"/>
</dbReference>
<evidence type="ECO:0000256" key="1">
    <source>
        <dbReference type="ARBA" id="ARBA00026101"/>
    </source>
</evidence>
<feature type="domain" description="Cytidyltransferase-like" evidence="2">
    <location>
        <begin position="33"/>
        <end position="129"/>
    </location>
</feature>
<reference evidence="3" key="1">
    <citation type="submission" date="2021-09" db="EMBL/GenBank/DDBJ databases">
        <authorList>
            <consortium name="AG Swart"/>
            <person name="Singh M."/>
            <person name="Singh A."/>
            <person name="Seah K."/>
            <person name="Emmerich C."/>
        </authorList>
    </citation>
    <scope>NUCLEOTIDE SEQUENCE</scope>
    <source>
        <strain evidence="3">ATCC30299</strain>
    </source>
</reference>
<dbReference type="NCBIfam" id="TIGR00125">
    <property type="entry name" value="cyt_tran_rel"/>
    <property type="match status" value="1"/>
</dbReference>
<proteinExistence type="predicted"/>
<dbReference type="InterPro" id="IPR014729">
    <property type="entry name" value="Rossmann-like_a/b/a_fold"/>
</dbReference>
<name>A0AAU9JUY5_9CILI</name>
<dbReference type="InterPro" id="IPR004821">
    <property type="entry name" value="Cyt_trans-like"/>
</dbReference>
<dbReference type="InterPro" id="IPR045049">
    <property type="entry name" value="Pcy1-like"/>
</dbReference>
<dbReference type="PANTHER" id="PTHR10739">
    <property type="entry name" value="CYTIDYLYLTRANSFERASE"/>
    <property type="match status" value="1"/>
</dbReference>
<dbReference type="SUPFAM" id="SSF52374">
    <property type="entry name" value="Nucleotidylyl transferase"/>
    <property type="match status" value="1"/>
</dbReference>
<evidence type="ECO:0000259" key="2">
    <source>
        <dbReference type="Pfam" id="PF01467"/>
    </source>
</evidence>
<dbReference type="Pfam" id="PF01467">
    <property type="entry name" value="CTP_transf_like"/>
    <property type="match status" value="1"/>
</dbReference>
<accession>A0AAU9JUY5</accession>
<protein>
    <recommendedName>
        <fullName evidence="1">choline-phosphate cytidylyltransferase</fullName>
        <ecNumber evidence="1">2.7.7.15</ecNumber>
    </recommendedName>
</protein>
<dbReference type="Gene3D" id="3.40.50.620">
    <property type="entry name" value="HUPs"/>
    <property type="match status" value="1"/>
</dbReference>
<sequence>MAQWKKLKTVLQFSSAKKKPKKNQPESGARIYISGIFDMITLDHLEQFKTCKKFVENAYLIVGVIGDTNLPTPCIMNEQERSSSIKQVKWVDEVICPCPDVLNLQVLQELKIDYVAADEKELSDPKYEALNNSGKLIKITTIPLLPSNEIIARIVENRDELVKAFLDKGFSRHELGVGLVDEYTIKSKYKIKALQHKFERFLSAVSIEVDQIKKAHYKKKLGLLLKRKSKEFTQKFVDAFEETSENFEAVLRKFFEFKTEN</sequence>
<organism evidence="3 4">
    <name type="scientific">Blepharisma stoltei</name>
    <dbReference type="NCBI Taxonomy" id="1481888"/>
    <lineage>
        <taxon>Eukaryota</taxon>
        <taxon>Sar</taxon>
        <taxon>Alveolata</taxon>
        <taxon>Ciliophora</taxon>
        <taxon>Postciliodesmatophora</taxon>
        <taxon>Heterotrichea</taxon>
        <taxon>Heterotrichida</taxon>
        <taxon>Blepharismidae</taxon>
        <taxon>Blepharisma</taxon>
    </lineage>
</organism>
<evidence type="ECO:0000313" key="3">
    <source>
        <dbReference type="EMBL" id="CAG9324704.1"/>
    </source>
</evidence>
<dbReference type="PANTHER" id="PTHR10739:SF13">
    <property type="entry name" value="CHOLINE-PHOSPHATE CYTIDYLYLTRANSFERASE"/>
    <property type="match status" value="1"/>
</dbReference>
<dbReference type="GO" id="GO:0004105">
    <property type="term" value="F:choline-phosphate cytidylyltransferase activity"/>
    <property type="evidence" value="ECO:0007669"/>
    <property type="project" value="UniProtKB-EC"/>
</dbReference>
<dbReference type="AlphaFoldDB" id="A0AAU9JUY5"/>
<gene>
    <name evidence="3" type="ORF">BSTOLATCC_MIC36486</name>
</gene>
<evidence type="ECO:0000313" key="4">
    <source>
        <dbReference type="Proteomes" id="UP001162131"/>
    </source>
</evidence>
<comment type="caution">
    <text evidence="3">The sequence shown here is derived from an EMBL/GenBank/DDBJ whole genome shotgun (WGS) entry which is preliminary data.</text>
</comment>
<keyword evidence="4" id="KW-1185">Reference proteome</keyword>
<dbReference type="GO" id="GO:0031210">
    <property type="term" value="F:phosphatidylcholine binding"/>
    <property type="evidence" value="ECO:0007669"/>
    <property type="project" value="TreeGrafter"/>
</dbReference>